<feature type="compositionally biased region" description="Basic and acidic residues" evidence="1">
    <location>
        <begin position="8"/>
        <end position="30"/>
    </location>
</feature>
<dbReference type="InterPro" id="IPR036388">
    <property type="entry name" value="WH-like_DNA-bd_sf"/>
</dbReference>
<dbReference type="InterPro" id="IPR036390">
    <property type="entry name" value="WH_DNA-bd_sf"/>
</dbReference>
<organism evidence="3 4">
    <name type="scientific">Microbacterium proteolyticum</name>
    <dbReference type="NCBI Taxonomy" id="1572644"/>
    <lineage>
        <taxon>Bacteria</taxon>
        <taxon>Bacillati</taxon>
        <taxon>Actinomycetota</taxon>
        <taxon>Actinomycetes</taxon>
        <taxon>Micrococcales</taxon>
        <taxon>Microbacteriaceae</taxon>
        <taxon>Microbacterium</taxon>
    </lineage>
</organism>
<dbReference type="AlphaFoldDB" id="A0A7W5CHC8"/>
<proteinExistence type="predicted"/>
<protein>
    <submittedName>
        <fullName evidence="3">DNA-binding MarR family transcriptional regulator</fullName>
    </submittedName>
</protein>
<dbReference type="Proteomes" id="UP000543579">
    <property type="component" value="Unassembled WGS sequence"/>
</dbReference>
<accession>A0A7W5CHC8</accession>
<dbReference type="RefSeq" id="WP_343054629.1">
    <property type="nucleotide sequence ID" value="NZ_JACHXY010000001.1"/>
</dbReference>
<feature type="domain" description="HTH marR-type" evidence="2">
    <location>
        <begin position="29"/>
        <end position="161"/>
    </location>
</feature>
<dbReference type="InterPro" id="IPR000835">
    <property type="entry name" value="HTH_MarR-typ"/>
</dbReference>
<keyword evidence="3" id="KW-0238">DNA-binding</keyword>
<evidence type="ECO:0000259" key="2">
    <source>
        <dbReference type="PROSITE" id="PS50995"/>
    </source>
</evidence>
<dbReference type="PANTHER" id="PTHR33164:SF106">
    <property type="entry name" value="TRANSCRIPTIONAL REGULATORY PROTEIN"/>
    <property type="match status" value="1"/>
</dbReference>
<dbReference type="Gene3D" id="1.10.10.10">
    <property type="entry name" value="Winged helix-like DNA-binding domain superfamily/Winged helix DNA-binding domain"/>
    <property type="match status" value="1"/>
</dbReference>
<dbReference type="EMBL" id="JACHXY010000001">
    <property type="protein sequence ID" value="MBB3157696.1"/>
    <property type="molecule type" value="Genomic_DNA"/>
</dbReference>
<name>A0A7W5CHC8_9MICO</name>
<comment type="caution">
    <text evidence="3">The sequence shown here is derived from an EMBL/GenBank/DDBJ whole genome shotgun (WGS) entry which is preliminary data.</text>
</comment>
<dbReference type="GO" id="GO:0006950">
    <property type="term" value="P:response to stress"/>
    <property type="evidence" value="ECO:0007669"/>
    <property type="project" value="TreeGrafter"/>
</dbReference>
<feature type="region of interest" description="Disordered" evidence="1">
    <location>
        <begin position="1"/>
        <end position="30"/>
    </location>
</feature>
<evidence type="ECO:0000256" key="1">
    <source>
        <dbReference type="SAM" id="MobiDB-lite"/>
    </source>
</evidence>
<dbReference type="PANTHER" id="PTHR33164">
    <property type="entry name" value="TRANSCRIPTIONAL REGULATOR, MARR FAMILY"/>
    <property type="match status" value="1"/>
</dbReference>
<dbReference type="GO" id="GO:0003700">
    <property type="term" value="F:DNA-binding transcription factor activity"/>
    <property type="evidence" value="ECO:0007669"/>
    <property type="project" value="InterPro"/>
</dbReference>
<reference evidence="3 4" key="1">
    <citation type="submission" date="2020-08" db="EMBL/GenBank/DDBJ databases">
        <title>Genomic Encyclopedia of Type Strains, Phase III (KMG-III): the genomes of soil and plant-associated and newly described type strains.</title>
        <authorList>
            <person name="Whitman W."/>
        </authorList>
    </citation>
    <scope>NUCLEOTIDE SEQUENCE [LARGE SCALE GENOMIC DNA]</scope>
    <source>
        <strain evidence="3 4">CECT 8356</strain>
    </source>
</reference>
<dbReference type="SMART" id="SM00347">
    <property type="entry name" value="HTH_MARR"/>
    <property type="match status" value="1"/>
</dbReference>
<dbReference type="PROSITE" id="PS50995">
    <property type="entry name" value="HTH_MARR_2"/>
    <property type="match status" value="1"/>
</dbReference>
<dbReference type="PRINTS" id="PR00598">
    <property type="entry name" value="HTHMARR"/>
</dbReference>
<gene>
    <name evidence="3" type="ORF">FHS07_001380</name>
</gene>
<evidence type="ECO:0000313" key="4">
    <source>
        <dbReference type="Proteomes" id="UP000543579"/>
    </source>
</evidence>
<sequence length="175" mass="19591">MPPLDDSPDAHDDRRERERARRSEVPMGDDDIRARVQRVTLRQQQFERHVAATLAVDGPGLEAMDHLISSGDATPTELARRLGISTAAMTLVLHRLENAGHIHRERHPHDGRKLVVSAVDHSRDRARDLVTPLIDGIERVVDDMDAAERATVQRFLDRLIDVYDDALGAASPPPR</sequence>
<dbReference type="GO" id="GO:0003677">
    <property type="term" value="F:DNA binding"/>
    <property type="evidence" value="ECO:0007669"/>
    <property type="project" value="UniProtKB-KW"/>
</dbReference>
<dbReference type="Pfam" id="PF01047">
    <property type="entry name" value="MarR"/>
    <property type="match status" value="1"/>
</dbReference>
<evidence type="ECO:0000313" key="3">
    <source>
        <dbReference type="EMBL" id="MBB3157696.1"/>
    </source>
</evidence>
<dbReference type="SUPFAM" id="SSF46785">
    <property type="entry name" value="Winged helix' DNA-binding domain"/>
    <property type="match status" value="1"/>
</dbReference>
<dbReference type="InterPro" id="IPR039422">
    <property type="entry name" value="MarR/SlyA-like"/>
</dbReference>